<dbReference type="GO" id="GO:0003677">
    <property type="term" value="F:DNA binding"/>
    <property type="evidence" value="ECO:0007669"/>
    <property type="project" value="UniProtKB-KW"/>
</dbReference>
<dbReference type="InterPro" id="IPR000835">
    <property type="entry name" value="HTH_MarR-typ"/>
</dbReference>
<dbReference type="Pfam" id="PF01047">
    <property type="entry name" value="MarR"/>
    <property type="match status" value="1"/>
</dbReference>
<dbReference type="SMART" id="SM00347">
    <property type="entry name" value="HTH_MARR"/>
    <property type="match status" value="1"/>
</dbReference>
<keyword evidence="1" id="KW-0805">Transcription regulation</keyword>
<reference evidence="5 6" key="1">
    <citation type="submission" date="2016-10" db="EMBL/GenBank/DDBJ databases">
        <authorList>
            <person name="de Groot N.N."/>
        </authorList>
    </citation>
    <scope>NUCLEOTIDE SEQUENCE [LARGE SCALE GENOMIC DNA]</scope>
    <source>
        <strain evidence="5 6">IBRC-M 10780</strain>
    </source>
</reference>
<dbReference type="Gene3D" id="1.10.10.10">
    <property type="entry name" value="Winged helix-like DNA-binding domain superfamily/Winged helix DNA-binding domain"/>
    <property type="match status" value="1"/>
</dbReference>
<evidence type="ECO:0000313" key="6">
    <source>
        <dbReference type="Proteomes" id="UP000198618"/>
    </source>
</evidence>
<organism evidence="5 6">
    <name type="scientific">Oceanobacillus limi</name>
    <dbReference type="NCBI Taxonomy" id="930131"/>
    <lineage>
        <taxon>Bacteria</taxon>
        <taxon>Bacillati</taxon>
        <taxon>Bacillota</taxon>
        <taxon>Bacilli</taxon>
        <taxon>Bacillales</taxon>
        <taxon>Bacillaceae</taxon>
        <taxon>Oceanobacillus</taxon>
    </lineage>
</organism>
<accession>A0A1H9YGN2</accession>
<dbReference type="PANTHER" id="PTHR42756">
    <property type="entry name" value="TRANSCRIPTIONAL REGULATOR, MARR"/>
    <property type="match status" value="1"/>
</dbReference>
<gene>
    <name evidence="5" type="ORF">SAMN05216389_101392</name>
</gene>
<evidence type="ECO:0000256" key="3">
    <source>
        <dbReference type="ARBA" id="ARBA00023163"/>
    </source>
</evidence>
<name>A0A1H9YGN2_9BACI</name>
<dbReference type="PANTHER" id="PTHR42756:SF1">
    <property type="entry name" value="TRANSCRIPTIONAL REPRESSOR OF EMRAB OPERON"/>
    <property type="match status" value="1"/>
</dbReference>
<keyword evidence="6" id="KW-1185">Reference proteome</keyword>
<dbReference type="SUPFAM" id="SSF46785">
    <property type="entry name" value="Winged helix' DNA-binding domain"/>
    <property type="match status" value="1"/>
</dbReference>
<dbReference type="PROSITE" id="PS50995">
    <property type="entry name" value="HTH_MARR_2"/>
    <property type="match status" value="1"/>
</dbReference>
<sequence length="143" mass="17013">MNLKEMVDRHQTAMNSIYRRVNIILKEKIHSDITTDQFSTLNYIRKHDRCTSSDIAHEFGIGKSAVTAQINRLFDKELIERKRDDKDRRVVYLIVTEKGIEFVNFTEKALHEELEKYLKDFSQDEISMFINLLERLSNNMEDK</sequence>
<keyword evidence="3" id="KW-0804">Transcription</keyword>
<dbReference type="AlphaFoldDB" id="A0A1H9YGN2"/>
<dbReference type="Proteomes" id="UP000198618">
    <property type="component" value="Unassembled WGS sequence"/>
</dbReference>
<evidence type="ECO:0000259" key="4">
    <source>
        <dbReference type="PROSITE" id="PS50995"/>
    </source>
</evidence>
<dbReference type="RefSeq" id="WP_090866255.1">
    <property type="nucleotide sequence ID" value="NZ_FOHE01000001.1"/>
</dbReference>
<dbReference type="InterPro" id="IPR036388">
    <property type="entry name" value="WH-like_DNA-bd_sf"/>
</dbReference>
<evidence type="ECO:0000256" key="1">
    <source>
        <dbReference type="ARBA" id="ARBA00023015"/>
    </source>
</evidence>
<dbReference type="PRINTS" id="PR00598">
    <property type="entry name" value="HTHMARR"/>
</dbReference>
<proteinExistence type="predicted"/>
<dbReference type="STRING" id="930131.SAMN05216389_101392"/>
<dbReference type="EMBL" id="FOHE01000001">
    <property type="protein sequence ID" value="SES68180.1"/>
    <property type="molecule type" value="Genomic_DNA"/>
</dbReference>
<dbReference type="OrthoDB" id="166070at2"/>
<evidence type="ECO:0000313" key="5">
    <source>
        <dbReference type="EMBL" id="SES68180.1"/>
    </source>
</evidence>
<evidence type="ECO:0000256" key="2">
    <source>
        <dbReference type="ARBA" id="ARBA00023125"/>
    </source>
</evidence>
<keyword evidence="2 5" id="KW-0238">DNA-binding</keyword>
<protein>
    <submittedName>
        <fullName evidence="5">DNA-binding transcriptional regulator, MarR family</fullName>
    </submittedName>
</protein>
<feature type="domain" description="HTH marR-type" evidence="4">
    <location>
        <begin position="1"/>
        <end position="138"/>
    </location>
</feature>
<dbReference type="GO" id="GO:0003700">
    <property type="term" value="F:DNA-binding transcription factor activity"/>
    <property type="evidence" value="ECO:0007669"/>
    <property type="project" value="InterPro"/>
</dbReference>
<dbReference type="InterPro" id="IPR036390">
    <property type="entry name" value="WH_DNA-bd_sf"/>
</dbReference>